<evidence type="ECO:0000313" key="2">
    <source>
        <dbReference type="EMBL" id="KAJ5495815.1"/>
    </source>
</evidence>
<evidence type="ECO:0000256" key="1">
    <source>
        <dbReference type="SAM" id="MobiDB-lite"/>
    </source>
</evidence>
<sequence>MHNSKASDEHVWMLSSELAETVDSAGRDGGPVDGVSDAETSLDQQPGTACEIRDSRQGPAEPQTRPERTAAKGPGTEGRGSPAAIRLSNALTHKKGRVESETLHGP</sequence>
<dbReference type="EMBL" id="JAPWDQ010000001">
    <property type="protein sequence ID" value="KAJ5495815.1"/>
    <property type="molecule type" value="Genomic_DNA"/>
</dbReference>
<feature type="compositionally biased region" description="Basic and acidic residues" evidence="1">
    <location>
        <begin position="97"/>
        <end position="106"/>
    </location>
</feature>
<dbReference type="Proteomes" id="UP001148312">
    <property type="component" value="Unassembled WGS sequence"/>
</dbReference>
<feature type="compositionally biased region" description="Polar residues" evidence="1">
    <location>
        <begin position="38"/>
        <end position="47"/>
    </location>
</feature>
<accession>A0A9W9XNQ6</accession>
<dbReference type="GeneID" id="81620784"/>
<keyword evidence="3" id="KW-1185">Reference proteome</keyword>
<organism evidence="2 3">
    <name type="scientific">Penicillium diatomitis</name>
    <dbReference type="NCBI Taxonomy" id="2819901"/>
    <lineage>
        <taxon>Eukaryota</taxon>
        <taxon>Fungi</taxon>
        <taxon>Dikarya</taxon>
        <taxon>Ascomycota</taxon>
        <taxon>Pezizomycotina</taxon>
        <taxon>Eurotiomycetes</taxon>
        <taxon>Eurotiomycetidae</taxon>
        <taxon>Eurotiales</taxon>
        <taxon>Aspergillaceae</taxon>
        <taxon>Penicillium</taxon>
    </lineage>
</organism>
<proteinExistence type="predicted"/>
<dbReference type="RefSeq" id="XP_056794828.1">
    <property type="nucleotide sequence ID" value="XM_056930535.1"/>
</dbReference>
<reference evidence="2" key="1">
    <citation type="submission" date="2022-12" db="EMBL/GenBank/DDBJ databases">
        <authorList>
            <person name="Petersen C."/>
        </authorList>
    </citation>
    <scope>NUCLEOTIDE SEQUENCE</scope>
    <source>
        <strain evidence="2">IBT 30728</strain>
    </source>
</reference>
<dbReference type="AlphaFoldDB" id="A0A9W9XNQ6"/>
<evidence type="ECO:0000313" key="3">
    <source>
        <dbReference type="Proteomes" id="UP001148312"/>
    </source>
</evidence>
<gene>
    <name evidence="2" type="ORF">N7539_000931</name>
</gene>
<protein>
    <submittedName>
        <fullName evidence="2">Uncharacterized protein</fullName>
    </submittedName>
</protein>
<name>A0A9W9XNQ6_9EURO</name>
<feature type="region of interest" description="Disordered" evidence="1">
    <location>
        <begin position="17"/>
        <end position="106"/>
    </location>
</feature>
<comment type="caution">
    <text evidence="2">The sequence shown here is derived from an EMBL/GenBank/DDBJ whole genome shotgun (WGS) entry which is preliminary data.</text>
</comment>
<reference evidence="2" key="2">
    <citation type="journal article" date="2023" name="IMA Fungus">
        <title>Comparative genomic study of the Penicillium genus elucidates a diverse pangenome and 15 lateral gene transfer events.</title>
        <authorList>
            <person name="Petersen C."/>
            <person name="Sorensen T."/>
            <person name="Nielsen M.R."/>
            <person name="Sondergaard T.E."/>
            <person name="Sorensen J.L."/>
            <person name="Fitzpatrick D.A."/>
            <person name="Frisvad J.C."/>
            <person name="Nielsen K.L."/>
        </authorList>
    </citation>
    <scope>NUCLEOTIDE SEQUENCE</scope>
    <source>
        <strain evidence="2">IBT 30728</strain>
    </source>
</reference>